<dbReference type="PANTHER" id="PTHR43668">
    <property type="entry name" value="ALLANTOINASE"/>
    <property type="match status" value="1"/>
</dbReference>
<protein>
    <submittedName>
        <fullName evidence="2">Allantoinase</fullName>
    </submittedName>
</protein>
<gene>
    <name evidence="2" type="ORF">ABIA52_002199</name>
</gene>
<name>A0ABW8N6U7_9MICC</name>
<dbReference type="SUPFAM" id="SSF51338">
    <property type="entry name" value="Composite domain of metallo-dependent hydrolases"/>
    <property type="match status" value="1"/>
</dbReference>
<dbReference type="PANTHER" id="PTHR43668:SF2">
    <property type="entry name" value="ALLANTOINASE"/>
    <property type="match status" value="1"/>
</dbReference>
<dbReference type="EMBL" id="JBIYEW010000003">
    <property type="protein sequence ID" value="MFK4639310.1"/>
    <property type="molecule type" value="Genomic_DNA"/>
</dbReference>
<dbReference type="Gene3D" id="3.20.20.140">
    <property type="entry name" value="Metal-dependent hydrolases"/>
    <property type="match status" value="1"/>
</dbReference>
<dbReference type="Pfam" id="PF01979">
    <property type="entry name" value="Amidohydro_1"/>
    <property type="match status" value="1"/>
</dbReference>
<dbReference type="InterPro" id="IPR006680">
    <property type="entry name" value="Amidohydro-rel"/>
</dbReference>
<feature type="domain" description="Amidohydrolase-related" evidence="1">
    <location>
        <begin position="64"/>
        <end position="451"/>
    </location>
</feature>
<dbReference type="InterPro" id="IPR011059">
    <property type="entry name" value="Metal-dep_hydrolase_composite"/>
</dbReference>
<evidence type="ECO:0000313" key="3">
    <source>
        <dbReference type="Proteomes" id="UP001620520"/>
    </source>
</evidence>
<evidence type="ECO:0000313" key="2">
    <source>
        <dbReference type="EMBL" id="MFK4639310.1"/>
    </source>
</evidence>
<sequence>MGALRDVLVVAGGRVVLPDRIVDADVLVQDGKIAGIHERAASGTTGQGLPGTSNSRTINARGLMVMAGMIDTHVHLRDPGHPHRETFGTGTCAAAVGGITTVLEMPSGIPAVSDAKSWHYKNDVVGSKAYVDYGLYGGAGHTNTAKIAEQAAAGAVAFKSFMNAPAPGADPGFDSRALPDDATFLAAMKAIAETGRVAVVHAESDSICACLAAQMKTRGRNDLRAHAESRPPIAEEEAVARAILLAGAAVARLSIAHISTGAAVEQVRRAKARGQDVTAEACPHHLFHTLSNSEHLGPYAKVNPPLREHDDVTALWAGLADGTIDYIGTDHAPYTIEDKDKGWSDIWSAPSGVHGLESVVPALLTAVNDGCLTLPHLTRVISQRASQVFGLHTKGQLREGADADFILVDMDRPGVIDPSGQHSVSRDAAKLWAGRSTRGAVVATYVRGTLVAENGELRGQPGHGQLVRPEGHP</sequence>
<dbReference type="Gene3D" id="2.30.40.10">
    <property type="entry name" value="Urease, subunit C, domain 1"/>
    <property type="match status" value="1"/>
</dbReference>
<dbReference type="RefSeq" id="WP_404594404.1">
    <property type="nucleotide sequence ID" value="NZ_JBIYEW010000003.1"/>
</dbReference>
<reference evidence="2 3" key="1">
    <citation type="submission" date="2024-10" db="EMBL/GenBank/DDBJ databases">
        <title>Novel secondary metabolite-producing bacteria for plant disease control.</title>
        <authorList>
            <person name="Chevrette M."/>
        </authorList>
    </citation>
    <scope>NUCLEOTIDE SEQUENCE [LARGE SCALE GENOMIC DNA]</scope>
    <source>
        <strain evidence="2 3">J30 TE3557</strain>
    </source>
</reference>
<comment type="caution">
    <text evidence="2">The sequence shown here is derived from an EMBL/GenBank/DDBJ whole genome shotgun (WGS) entry which is preliminary data.</text>
</comment>
<dbReference type="Proteomes" id="UP001620520">
    <property type="component" value="Unassembled WGS sequence"/>
</dbReference>
<keyword evidence="3" id="KW-1185">Reference proteome</keyword>
<dbReference type="InterPro" id="IPR050138">
    <property type="entry name" value="DHOase/Allantoinase_Hydrolase"/>
</dbReference>
<proteinExistence type="predicted"/>
<accession>A0ABW8N6U7</accession>
<organism evidence="2 3">
    <name type="scientific">Paenarthrobacter histidinolovorans</name>
    <dbReference type="NCBI Taxonomy" id="43664"/>
    <lineage>
        <taxon>Bacteria</taxon>
        <taxon>Bacillati</taxon>
        <taxon>Actinomycetota</taxon>
        <taxon>Actinomycetes</taxon>
        <taxon>Micrococcales</taxon>
        <taxon>Micrococcaceae</taxon>
        <taxon>Paenarthrobacter</taxon>
    </lineage>
</organism>
<evidence type="ECO:0000259" key="1">
    <source>
        <dbReference type="Pfam" id="PF01979"/>
    </source>
</evidence>
<dbReference type="SUPFAM" id="SSF51556">
    <property type="entry name" value="Metallo-dependent hydrolases"/>
    <property type="match status" value="1"/>
</dbReference>
<dbReference type="InterPro" id="IPR032466">
    <property type="entry name" value="Metal_Hydrolase"/>
</dbReference>
<dbReference type="NCBIfam" id="TIGR00857">
    <property type="entry name" value="pyrC_multi"/>
    <property type="match status" value="1"/>
</dbReference>